<evidence type="ECO:0000256" key="7">
    <source>
        <dbReference type="SAM" id="MobiDB-lite"/>
    </source>
</evidence>
<dbReference type="InterPro" id="IPR051202">
    <property type="entry name" value="Peptidase_C40"/>
</dbReference>
<evidence type="ECO:0000256" key="2">
    <source>
        <dbReference type="ARBA" id="ARBA00022670"/>
    </source>
</evidence>
<dbReference type="EMBL" id="AWTC01000009">
    <property type="protein sequence ID" value="EST11774.1"/>
    <property type="molecule type" value="Genomic_DNA"/>
</dbReference>
<dbReference type="InterPro" id="IPR018392">
    <property type="entry name" value="LysM"/>
</dbReference>
<keyword evidence="12" id="KW-1185">Reference proteome</keyword>
<dbReference type="AlphaFoldDB" id="V6J4Y3"/>
<name>V6J4Y3_9BACL</name>
<dbReference type="Pfam" id="PF00877">
    <property type="entry name" value="NLPC_P60"/>
    <property type="match status" value="1"/>
</dbReference>
<organism evidence="11 12">
    <name type="scientific">Sporolactobacillus laevolacticus DSM 442</name>
    <dbReference type="NCBI Taxonomy" id="1395513"/>
    <lineage>
        <taxon>Bacteria</taxon>
        <taxon>Bacillati</taxon>
        <taxon>Bacillota</taxon>
        <taxon>Bacilli</taxon>
        <taxon>Bacillales</taxon>
        <taxon>Sporolactobacillaceae</taxon>
        <taxon>Sporolactobacillus</taxon>
    </lineage>
</organism>
<dbReference type="GO" id="GO:0006508">
    <property type="term" value="P:proteolysis"/>
    <property type="evidence" value="ECO:0007669"/>
    <property type="project" value="UniProtKB-KW"/>
</dbReference>
<dbReference type="PANTHER" id="PTHR47053">
    <property type="entry name" value="MUREIN DD-ENDOPEPTIDASE MEPH-RELATED"/>
    <property type="match status" value="1"/>
</dbReference>
<dbReference type="PROSITE" id="PS51935">
    <property type="entry name" value="NLPC_P60"/>
    <property type="match status" value="1"/>
</dbReference>
<keyword evidence="6" id="KW-0788">Thiol protease</keyword>
<dbReference type="PANTHER" id="PTHR47053:SF1">
    <property type="entry name" value="MUREIN DD-ENDOPEPTIDASE MEPH-RELATED"/>
    <property type="match status" value="1"/>
</dbReference>
<feature type="compositionally biased region" description="Low complexity" evidence="7">
    <location>
        <begin position="160"/>
        <end position="170"/>
    </location>
</feature>
<proteinExistence type="inferred from homology"/>
<sequence length="331" mass="36563">MKKPMIPIALAGGVILSGTMNTHVAMAASPADVAKEQLHTRYQWGQNDCSGFTKKVFAKFGVDLPHNSVEQARFGIPVSKNNLLPGDLVFFNTSGSRISHVGIYVGGGWMISSENEETGVRETQIFGGGSASYWEPRFVTGRRIDSNASDGVENYEKTTKTTPDSSSTYSMEKYRKMSLGDPSESSYSSQNTKLVNQKTNYIVNQGDTLSEISLRVHVSVSELRALNGISDDLIKAGQVLRFNAGHAQQKNRSATPLVQKTLMIKAVLDKNTHASRSVEHRTTGTSTHIYDAQTNSLWAILSEHGITVWKYKKLNHQDTIRFFPGQKLFLQ</sequence>
<feature type="domain" description="LysM" evidence="9">
    <location>
        <begin position="199"/>
        <end position="242"/>
    </location>
</feature>
<feature type="chain" id="PRO_5004747033" evidence="8">
    <location>
        <begin position="28"/>
        <end position="331"/>
    </location>
</feature>
<dbReference type="SUPFAM" id="SSF54001">
    <property type="entry name" value="Cysteine proteinases"/>
    <property type="match status" value="1"/>
</dbReference>
<accession>V6J4Y3</accession>
<feature type="signal peptide" evidence="8">
    <location>
        <begin position="1"/>
        <end position="27"/>
    </location>
</feature>
<evidence type="ECO:0000313" key="11">
    <source>
        <dbReference type="EMBL" id="EST11774.1"/>
    </source>
</evidence>
<dbReference type="InterPro" id="IPR036779">
    <property type="entry name" value="LysM_dom_sf"/>
</dbReference>
<dbReference type="PROSITE" id="PS51782">
    <property type="entry name" value="LYSM"/>
    <property type="match status" value="1"/>
</dbReference>
<gene>
    <name evidence="11" type="ORF">P343_11005</name>
</gene>
<keyword evidence="2" id="KW-0645">Protease</keyword>
<evidence type="ECO:0000256" key="6">
    <source>
        <dbReference type="ARBA" id="ARBA00022807"/>
    </source>
</evidence>
<evidence type="ECO:0000256" key="1">
    <source>
        <dbReference type="ARBA" id="ARBA00007074"/>
    </source>
</evidence>
<dbReference type="Gene3D" id="3.10.350.10">
    <property type="entry name" value="LysM domain"/>
    <property type="match status" value="1"/>
</dbReference>
<dbReference type="GO" id="GO:0008234">
    <property type="term" value="F:cysteine-type peptidase activity"/>
    <property type="evidence" value="ECO:0007669"/>
    <property type="project" value="UniProtKB-KW"/>
</dbReference>
<dbReference type="Proteomes" id="UP000018296">
    <property type="component" value="Unassembled WGS sequence"/>
</dbReference>
<reference evidence="11 12" key="1">
    <citation type="journal article" date="2013" name="Genome Announc.">
        <title>Genome Sequence of Sporolactobacillus laevolacticus DSM442, an Efficient Polymer-Grade D-Lactate Producer from Agricultural Waste Cottonseed as a Nitrogen Source.</title>
        <authorList>
            <person name="Wang H."/>
            <person name="Wang L."/>
            <person name="Ju J."/>
            <person name="Yu B."/>
            <person name="Ma Y."/>
        </authorList>
    </citation>
    <scope>NUCLEOTIDE SEQUENCE [LARGE SCALE GENOMIC DNA]</scope>
    <source>
        <strain evidence="11 12">DSM 442</strain>
    </source>
</reference>
<dbReference type="InterPro" id="IPR000064">
    <property type="entry name" value="NLP_P60_dom"/>
</dbReference>
<dbReference type="Pfam" id="PF01476">
    <property type="entry name" value="LysM"/>
    <property type="match status" value="2"/>
</dbReference>
<evidence type="ECO:0000256" key="3">
    <source>
        <dbReference type="ARBA" id="ARBA00022729"/>
    </source>
</evidence>
<dbReference type="RefSeq" id="WP_023510449.1">
    <property type="nucleotide sequence ID" value="NZ_AWTC01000009.1"/>
</dbReference>
<evidence type="ECO:0000259" key="10">
    <source>
        <dbReference type="PROSITE" id="PS51935"/>
    </source>
</evidence>
<evidence type="ECO:0000259" key="9">
    <source>
        <dbReference type="PROSITE" id="PS51782"/>
    </source>
</evidence>
<dbReference type="eggNOG" id="COG0791">
    <property type="taxonomic scope" value="Bacteria"/>
</dbReference>
<protein>
    <submittedName>
        <fullName evidence="11">Hydrolase</fullName>
    </submittedName>
</protein>
<comment type="similarity">
    <text evidence="1">Belongs to the peptidase C40 family.</text>
</comment>
<dbReference type="SUPFAM" id="SSF54106">
    <property type="entry name" value="LysM domain"/>
    <property type="match status" value="1"/>
</dbReference>
<feature type="region of interest" description="Disordered" evidence="7">
    <location>
        <begin position="149"/>
        <end position="170"/>
    </location>
</feature>
<dbReference type="STRING" id="1395513.P343_11005"/>
<dbReference type="CDD" id="cd00118">
    <property type="entry name" value="LysM"/>
    <property type="match status" value="1"/>
</dbReference>
<keyword evidence="5 11" id="KW-0378">Hydrolase</keyword>
<dbReference type="InterPro" id="IPR038765">
    <property type="entry name" value="Papain-like_cys_pep_sf"/>
</dbReference>
<dbReference type="Gene3D" id="3.90.1720.10">
    <property type="entry name" value="endopeptidase domain like (from Nostoc punctiforme)"/>
    <property type="match status" value="1"/>
</dbReference>
<dbReference type="SMART" id="SM00257">
    <property type="entry name" value="LysM"/>
    <property type="match status" value="2"/>
</dbReference>
<feature type="domain" description="NlpC/P60" evidence="10">
    <location>
        <begin position="17"/>
        <end position="145"/>
    </location>
</feature>
<keyword evidence="3 8" id="KW-0732">Signal</keyword>
<evidence type="ECO:0000256" key="8">
    <source>
        <dbReference type="SAM" id="SignalP"/>
    </source>
</evidence>
<evidence type="ECO:0000256" key="4">
    <source>
        <dbReference type="ARBA" id="ARBA00022737"/>
    </source>
</evidence>
<keyword evidence="4" id="KW-0677">Repeat</keyword>
<evidence type="ECO:0000313" key="12">
    <source>
        <dbReference type="Proteomes" id="UP000018296"/>
    </source>
</evidence>
<evidence type="ECO:0000256" key="5">
    <source>
        <dbReference type="ARBA" id="ARBA00022801"/>
    </source>
</evidence>
<comment type="caution">
    <text evidence="11">The sequence shown here is derived from an EMBL/GenBank/DDBJ whole genome shotgun (WGS) entry which is preliminary data.</text>
</comment>
<dbReference type="PATRIC" id="fig|1395513.3.peg.2222"/>